<keyword evidence="3" id="KW-1185">Reference proteome</keyword>
<reference evidence="2 3" key="1">
    <citation type="submission" date="2021-05" db="EMBL/GenBank/DDBJ databases">
        <title>A Polyphasic approach of four new species of the genus Ohtaekwangia: Ohtaekwangia histidinii sp. nov., Ohtaekwangia cretensis sp. nov., Ohtaekwangia indiensis sp. nov., Ohtaekwangia reichenbachii sp. nov. from diverse environment.</title>
        <authorList>
            <person name="Octaviana S."/>
        </authorList>
    </citation>
    <scope>NUCLEOTIDE SEQUENCE [LARGE SCALE GENOMIC DNA]</scope>
    <source>
        <strain evidence="2 3">PWU37</strain>
    </source>
</reference>
<keyword evidence="1" id="KW-0472">Membrane</keyword>
<keyword evidence="1" id="KW-1133">Transmembrane helix</keyword>
<feature type="transmembrane region" description="Helical" evidence="1">
    <location>
        <begin position="30"/>
        <end position="48"/>
    </location>
</feature>
<protein>
    <submittedName>
        <fullName evidence="2">Uncharacterized protein</fullName>
    </submittedName>
</protein>
<name>A0AAP2DCL4_9BACT</name>
<dbReference type="Proteomes" id="UP001319180">
    <property type="component" value="Unassembled WGS sequence"/>
</dbReference>
<feature type="transmembrane region" description="Helical" evidence="1">
    <location>
        <begin position="7"/>
        <end position="24"/>
    </location>
</feature>
<keyword evidence="1" id="KW-0812">Transmembrane</keyword>
<dbReference type="RefSeq" id="WP_254090126.1">
    <property type="nucleotide sequence ID" value="NZ_JAHESC010000011.1"/>
</dbReference>
<sequence length="107" mass="11881">MEFIVTILAIAALAIVFYLLFKVFKFITRLILVIIFLAIAYFTNPSLVRHEAAVRTKSEENGTSLEGWTVTVMDLKVASITRLTQEGSTKAVGVGAFTNVWIFRAVP</sequence>
<proteinExistence type="predicted"/>
<dbReference type="EMBL" id="JAHESC010000011">
    <property type="protein sequence ID" value="MBT1686892.1"/>
    <property type="molecule type" value="Genomic_DNA"/>
</dbReference>
<evidence type="ECO:0000256" key="1">
    <source>
        <dbReference type="SAM" id="Phobius"/>
    </source>
</evidence>
<evidence type="ECO:0000313" key="3">
    <source>
        <dbReference type="Proteomes" id="UP001319180"/>
    </source>
</evidence>
<accession>A0AAP2DCL4</accession>
<gene>
    <name evidence="2" type="ORF">KK078_10005</name>
</gene>
<organism evidence="2 3">
    <name type="scientific">Dawidia soli</name>
    <dbReference type="NCBI Taxonomy" id="2782352"/>
    <lineage>
        <taxon>Bacteria</taxon>
        <taxon>Pseudomonadati</taxon>
        <taxon>Bacteroidota</taxon>
        <taxon>Cytophagia</taxon>
        <taxon>Cytophagales</taxon>
        <taxon>Chryseotaleaceae</taxon>
        <taxon>Dawidia</taxon>
    </lineage>
</organism>
<evidence type="ECO:0000313" key="2">
    <source>
        <dbReference type="EMBL" id="MBT1686892.1"/>
    </source>
</evidence>
<dbReference type="AlphaFoldDB" id="A0AAP2DCL4"/>
<comment type="caution">
    <text evidence="2">The sequence shown here is derived from an EMBL/GenBank/DDBJ whole genome shotgun (WGS) entry which is preliminary data.</text>
</comment>